<evidence type="ECO:0000256" key="1">
    <source>
        <dbReference type="ARBA" id="ARBA00023015"/>
    </source>
</evidence>
<evidence type="ECO:0000313" key="6">
    <source>
        <dbReference type="EMBL" id="OQP84428.1"/>
    </source>
</evidence>
<dbReference type="EMBL" id="MKIO01000030">
    <property type="protein sequence ID" value="OLP55195.1"/>
    <property type="molecule type" value="Genomic_DNA"/>
</dbReference>
<dbReference type="Proteomes" id="UP000192652">
    <property type="component" value="Unassembled WGS sequence"/>
</dbReference>
<dbReference type="PANTHER" id="PTHR30146:SF109">
    <property type="entry name" value="HTH-TYPE TRANSCRIPTIONAL REGULATOR GALS"/>
    <property type="match status" value="1"/>
</dbReference>
<evidence type="ECO:0000313" key="8">
    <source>
        <dbReference type="Proteomes" id="UP000192652"/>
    </source>
</evidence>
<dbReference type="InterPro" id="IPR000843">
    <property type="entry name" value="HTH_LacI"/>
</dbReference>
<reference evidence="6" key="2">
    <citation type="submission" date="2016-12" db="EMBL/GenBank/DDBJ databases">
        <authorList>
            <person name="Zhang X."/>
            <person name="Zhao J."/>
        </authorList>
    </citation>
    <scope>NUCLEOTIDE SEQUENCE</scope>
    <source>
        <strain evidence="6">RD15</strain>
    </source>
</reference>
<name>A0A1Q9AIW2_9HYPH</name>
<evidence type="ECO:0000256" key="2">
    <source>
        <dbReference type="ARBA" id="ARBA00023125"/>
    </source>
</evidence>
<dbReference type="GO" id="GO:0003700">
    <property type="term" value="F:DNA-binding transcription factor activity"/>
    <property type="evidence" value="ECO:0007669"/>
    <property type="project" value="TreeGrafter"/>
</dbReference>
<dbReference type="CDD" id="cd01392">
    <property type="entry name" value="HTH_LacI"/>
    <property type="match status" value="1"/>
</dbReference>
<keyword evidence="8" id="KW-1185">Reference proteome</keyword>
<dbReference type="Gene3D" id="1.10.260.40">
    <property type="entry name" value="lambda repressor-like DNA-binding domains"/>
    <property type="match status" value="1"/>
</dbReference>
<proteinExistence type="predicted"/>
<dbReference type="SMART" id="SM00354">
    <property type="entry name" value="HTH_LACI"/>
    <property type="match status" value="1"/>
</dbReference>
<dbReference type="InterPro" id="IPR010982">
    <property type="entry name" value="Lambda_DNA-bd_dom_sf"/>
</dbReference>
<reference evidence="5 7" key="1">
    <citation type="submission" date="2016-09" db="EMBL/GenBank/DDBJ databases">
        <title>Rhizobium sp. nov., a novel species isolated from the rice rhizosphere.</title>
        <authorList>
            <person name="Zhao J."/>
            <person name="Zhang X."/>
        </authorList>
    </citation>
    <scope>NUCLEOTIDE SEQUENCE [LARGE SCALE GENOMIC DNA]</scope>
    <source>
        <strain evidence="5 7">MH17</strain>
    </source>
</reference>
<keyword evidence="2" id="KW-0238">DNA-binding</keyword>
<keyword evidence="1" id="KW-0805">Transcription regulation</keyword>
<dbReference type="STRING" id="1672749.BJF92_17100"/>
<accession>A0A1Q9AIW2</accession>
<reference evidence="6 8" key="3">
    <citation type="journal article" date="2017" name="Antonie Van Leeuwenhoek">
        <title>Rhizobium rhizosphaerae sp. nov., a novel species isolated from rice rhizosphere.</title>
        <authorList>
            <person name="Zhao J.J."/>
            <person name="Zhang J."/>
            <person name="Zhang R.J."/>
            <person name="Zhang C.W."/>
            <person name="Yin H.Q."/>
            <person name="Zhang X.X."/>
        </authorList>
    </citation>
    <scope>NUCLEOTIDE SEQUENCE [LARGE SCALE GENOMIC DNA]</scope>
    <source>
        <strain evidence="6 8">RD15</strain>
    </source>
</reference>
<dbReference type="PROSITE" id="PS50932">
    <property type="entry name" value="HTH_LACI_2"/>
    <property type="match status" value="1"/>
</dbReference>
<evidence type="ECO:0000259" key="4">
    <source>
        <dbReference type="PROSITE" id="PS50932"/>
    </source>
</evidence>
<dbReference type="GO" id="GO:0000976">
    <property type="term" value="F:transcription cis-regulatory region binding"/>
    <property type="evidence" value="ECO:0007669"/>
    <property type="project" value="TreeGrafter"/>
</dbReference>
<dbReference type="Pfam" id="PF13377">
    <property type="entry name" value="Peripla_BP_3"/>
    <property type="match status" value="1"/>
</dbReference>
<dbReference type="InterPro" id="IPR046335">
    <property type="entry name" value="LacI/GalR-like_sensor"/>
</dbReference>
<dbReference type="Proteomes" id="UP000186143">
    <property type="component" value="Unassembled WGS sequence"/>
</dbReference>
<evidence type="ECO:0000313" key="7">
    <source>
        <dbReference type="Proteomes" id="UP000186143"/>
    </source>
</evidence>
<dbReference type="Pfam" id="PF00356">
    <property type="entry name" value="LacI"/>
    <property type="match status" value="1"/>
</dbReference>
<keyword evidence="3" id="KW-0804">Transcription</keyword>
<dbReference type="CDD" id="cd20010">
    <property type="entry name" value="PBP1_AglR-like"/>
    <property type="match status" value="1"/>
</dbReference>
<sequence length="342" mass="37736">MKLKQLSEMLGLSQTTVSRALNGFPEVSAETRSRVMKAVRETGYRPNRAAQRLATGRAGSLGLVMPIAPGLDSDVHFGEFLAGLGEEAVKHDFHFVINPSAPEDEESTFRRLVASGNVDALYIAYVRRDDPRIALLNTLNMPFMVHGRAVDQGPHSYPFLDIDNTGAFYNAARLLIQLGHRRIGLINGPAHFAFAIRREKGMRKALAENGLPFDERLAHNGLMTDDFGHQAMEMLLEEPEPPTAVLCSSTVLALGAVRVLDRRGLKVGRDISLIAHDDELPMLKPENFSVPLTTTRSSLRAAGARIAERLINRVLQHGDPAEQELWRTELILRESTGPAPVR</sequence>
<gene>
    <name evidence="5" type="ORF">BJF92_17100</name>
    <name evidence="6" type="ORF">BTR14_19595</name>
</gene>
<dbReference type="InterPro" id="IPR028082">
    <property type="entry name" value="Peripla_BP_I"/>
</dbReference>
<comment type="caution">
    <text evidence="5">The sequence shown here is derived from an EMBL/GenBank/DDBJ whole genome shotgun (WGS) entry which is preliminary data.</text>
</comment>
<evidence type="ECO:0000256" key="3">
    <source>
        <dbReference type="ARBA" id="ARBA00023163"/>
    </source>
</evidence>
<dbReference type="PANTHER" id="PTHR30146">
    <property type="entry name" value="LACI-RELATED TRANSCRIPTIONAL REPRESSOR"/>
    <property type="match status" value="1"/>
</dbReference>
<protein>
    <submittedName>
        <fullName evidence="5">Transcriptional regulator</fullName>
    </submittedName>
</protein>
<dbReference type="AlphaFoldDB" id="A0A1Q9AIW2"/>
<dbReference type="Gene3D" id="3.40.50.2300">
    <property type="match status" value="2"/>
</dbReference>
<dbReference type="EMBL" id="MSPX01000021">
    <property type="protein sequence ID" value="OQP84428.1"/>
    <property type="molecule type" value="Genomic_DNA"/>
</dbReference>
<dbReference type="SUPFAM" id="SSF47413">
    <property type="entry name" value="lambda repressor-like DNA-binding domains"/>
    <property type="match status" value="1"/>
</dbReference>
<organism evidence="5 7">
    <name type="scientific">Xaviernesmea rhizosphaerae</name>
    <dbReference type="NCBI Taxonomy" id="1672749"/>
    <lineage>
        <taxon>Bacteria</taxon>
        <taxon>Pseudomonadati</taxon>
        <taxon>Pseudomonadota</taxon>
        <taxon>Alphaproteobacteria</taxon>
        <taxon>Hyphomicrobiales</taxon>
        <taxon>Rhizobiaceae</taxon>
        <taxon>Rhizobium/Agrobacterium group</taxon>
        <taxon>Xaviernesmea</taxon>
    </lineage>
</organism>
<feature type="domain" description="HTH lacI-type" evidence="4">
    <location>
        <begin position="1"/>
        <end position="55"/>
    </location>
</feature>
<evidence type="ECO:0000313" key="5">
    <source>
        <dbReference type="EMBL" id="OLP55195.1"/>
    </source>
</evidence>
<dbReference type="SUPFAM" id="SSF53822">
    <property type="entry name" value="Periplasmic binding protein-like I"/>
    <property type="match status" value="1"/>
</dbReference>